<dbReference type="HOGENOM" id="CLU_1300031_0_0_1"/>
<feature type="transmembrane region" description="Helical" evidence="1">
    <location>
        <begin position="87"/>
        <end position="109"/>
    </location>
</feature>
<accession>F8MVW4</accession>
<dbReference type="EMBL" id="GL891307">
    <property type="protein sequence ID" value="EGO54012.1"/>
    <property type="molecule type" value="Genomic_DNA"/>
</dbReference>
<organism evidence="2 3">
    <name type="scientific">Neurospora tetrasperma (strain FGSC 2508 / ATCC MYA-4615 / P0657)</name>
    <dbReference type="NCBI Taxonomy" id="510951"/>
    <lineage>
        <taxon>Eukaryota</taxon>
        <taxon>Fungi</taxon>
        <taxon>Dikarya</taxon>
        <taxon>Ascomycota</taxon>
        <taxon>Pezizomycotina</taxon>
        <taxon>Sordariomycetes</taxon>
        <taxon>Sordariomycetidae</taxon>
        <taxon>Sordariales</taxon>
        <taxon>Sordariaceae</taxon>
        <taxon>Neurospora</taxon>
    </lineage>
</organism>
<reference evidence="3" key="1">
    <citation type="journal article" date="2011" name="Genetics">
        <title>Massive changes in genome architecture accompany the transition to self-fertility in the filamentous fungus Neurospora tetrasperma.</title>
        <authorList>
            <person name="Ellison C.E."/>
            <person name="Stajich J.E."/>
            <person name="Jacobson D.J."/>
            <person name="Natvig D.O."/>
            <person name="Lapidus A."/>
            <person name="Foster B."/>
            <person name="Aerts A."/>
            <person name="Riley R."/>
            <person name="Lindquist E.A."/>
            <person name="Grigoriev I.V."/>
            <person name="Taylor J.W."/>
        </authorList>
    </citation>
    <scope>NUCLEOTIDE SEQUENCE [LARGE SCALE GENOMIC DNA]</scope>
    <source>
        <strain evidence="3">FGSC 2508 / P0657</strain>
    </source>
</reference>
<keyword evidence="1" id="KW-0472">Membrane</keyword>
<sequence>MLQRAKSLSKIEGGYEENGGYAIYSLGVLFAPLRLYFQNRCGRRISIRFSCCVLWALIKVAGTGKWINLRFQQLFPSLTMTDDERQIALNLTFIGLLQFLSYDVHAWALMFEDDAVRRQTAIQGSRLLEGLHAMERQRGNPTLEVSTVNKLIQLNYDGGLSYMLMHLTVDAHLMPPSDRVNIVYWALGESGLFAWTVRKCAVIKHKRISVLA</sequence>
<dbReference type="KEGG" id="nte:NEUTE1DRAFT103505"/>
<dbReference type="GeneID" id="20822023"/>
<evidence type="ECO:0000313" key="3">
    <source>
        <dbReference type="Proteomes" id="UP000008065"/>
    </source>
</evidence>
<feature type="transmembrane region" description="Helical" evidence="1">
    <location>
        <begin position="20"/>
        <end position="37"/>
    </location>
</feature>
<dbReference type="Proteomes" id="UP000008065">
    <property type="component" value="Unassembled WGS sequence"/>
</dbReference>
<feature type="transmembrane region" description="Helical" evidence="1">
    <location>
        <begin position="49"/>
        <end position="67"/>
    </location>
</feature>
<keyword evidence="1" id="KW-0812">Transmembrane</keyword>
<dbReference type="VEuPathDB" id="FungiDB:NEUTE1DRAFT_103505"/>
<evidence type="ECO:0000313" key="2">
    <source>
        <dbReference type="EMBL" id="EGO54012.1"/>
    </source>
</evidence>
<proteinExistence type="predicted"/>
<dbReference type="AlphaFoldDB" id="F8MVW4"/>
<gene>
    <name evidence="2" type="ORF">NEUTE1DRAFT_103505</name>
</gene>
<evidence type="ECO:0000256" key="1">
    <source>
        <dbReference type="SAM" id="Phobius"/>
    </source>
</evidence>
<dbReference type="RefSeq" id="XP_009854020.1">
    <property type="nucleotide sequence ID" value="XM_009855718.1"/>
</dbReference>
<keyword evidence="1" id="KW-1133">Transmembrane helix</keyword>
<dbReference type="OrthoDB" id="10473928at2759"/>
<keyword evidence="3" id="KW-1185">Reference proteome</keyword>
<protein>
    <submittedName>
        <fullName evidence="2">Uncharacterized protein</fullName>
    </submittedName>
</protein>
<name>F8MVW4_NEUT8</name>